<comment type="subcellular location">
    <subcellularLocation>
        <location evidence="1">Nucleus</location>
    </subcellularLocation>
</comment>
<keyword evidence="5" id="KW-0539">Nucleus</keyword>
<evidence type="ECO:0000313" key="7">
    <source>
        <dbReference type="EMBL" id="NXM56471.1"/>
    </source>
</evidence>
<dbReference type="InterPro" id="IPR009088">
    <property type="entry name" value="TFIIA_b-brl"/>
</dbReference>
<dbReference type="PANTHER" id="PTHR12694">
    <property type="entry name" value="TRANSCRIPTION INITIATION FACTOR IIA SUBUNIT 1"/>
    <property type="match status" value="1"/>
</dbReference>
<proteinExistence type="inferred from homology"/>
<dbReference type="CDD" id="cd07976">
    <property type="entry name" value="TFIIA_alpha_beta_like"/>
    <property type="match status" value="2"/>
</dbReference>
<dbReference type="GO" id="GO:0005672">
    <property type="term" value="C:transcription factor TFIIA complex"/>
    <property type="evidence" value="ECO:0007669"/>
    <property type="project" value="InterPro"/>
</dbReference>
<feature type="non-terminal residue" evidence="7">
    <location>
        <position position="1"/>
    </location>
</feature>
<feature type="non-terminal residue" evidence="7">
    <location>
        <position position="480"/>
    </location>
</feature>
<evidence type="ECO:0000256" key="4">
    <source>
        <dbReference type="ARBA" id="ARBA00023163"/>
    </source>
</evidence>
<evidence type="ECO:0000256" key="2">
    <source>
        <dbReference type="ARBA" id="ARBA00010059"/>
    </source>
</evidence>
<dbReference type="AlphaFoldDB" id="A0A7L1BTV2"/>
<dbReference type="FunFam" id="2.30.18.10:FF:000002">
    <property type="entry name" value="Transcription initiation factor IIA subunit 1"/>
    <property type="match status" value="1"/>
</dbReference>
<feature type="region of interest" description="Disordered" evidence="6">
    <location>
        <begin position="385"/>
        <end position="404"/>
    </location>
</feature>
<evidence type="ECO:0000256" key="1">
    <source>
        <dbReference type="ARBA" id="ARBA00004123"/>
    </source>
</evidence>
<dbReference type="SMART" id="SM01371">
    <property type="entry name" value="TFIIA"/>
    <property type="match status" value="1"/>
</dbReference>
<evidence type="ECO:0000256" key="6">
    <source>
        <dbReference type="SAM" id="MobiDB-lite"/>
    </source>
</evidence>
<dbReference type="GO" id="GO:0006367">
    <property type="term" value="P:transcription initiation at RNA polymerase II promoter"/>
    <property type="evidence" value="ECO:0007669"/>
    <property type="project" value="InterPro"/>
</dbReference>
<gene>
    <name evidence="7" type="primary">Gtf2a1l</name>
    <name evidence="7" type="ORF">ILLCLE_R06683</name>
</gene>
<protein>
    <submittedName>
        <fullName evidence="7">TF2AY factor</fullName>
    </submittedName>
</protein>
<comment type="similarity">
    <text evidence="2">Belongs to the TFIIA subunit 1 family.</text>
</comment>
<dbReference type="SUPFAM" id="SSF47396">
    <property type="entry name" value="Transcription factor IIA (TFIIA), alpha-helical domain"/>
    <property type="match status" value="1"/>
</dbReference>
<keyword evidence="8" id="KW-1185">Reference proteome</keyword>
<name>A0A7L1BTV2_9PASS</name>
<dbReference type="Pfam" id="PF03153">
    <property type="entry name" value="TFIIA"/>
    <property type="match status" value="1"/>
</dbReference>
<comment type="caution">
    <text evidence="7">The sequence shown here is derived from an EMBL/GenBank/DDBJ whole genome shotgun (WGS) entry which is preliminary data.</text>
</comment>
<reference evidence="7 8" key="1">
    <citation type="submission" date="2019-09" db="EMBL/GenBank/DDBJ databases">
        <title>Bird 10,000 Genomes (B10K) Project - Family phase.</title>
        <authorList>
            <person name="Zhang G."/>
        </authorList>
    </citation>
    <scope>NUCLEOTIDE SEQUENCE [LARGE SCALE GENOMIC DNA]</scope>
    <source>
        <strain evidence="7">B10K-DU-002-01</strain>
        <tissue evidence="7">Muscle</tissue>
    </source>
</reference>
<keyword evidence="3" id="KW-0805">Transcription regulation</keyword>
<organism evidence="7 8">
    <name type="scientific">Illadopsis cleaveri</name>
    <name type="common">blackcap illadopsis</name>
    <dbReference type="NCBI Taxonomy" id="201329"/>
    <lineage>
        <taxon>Eukaryota</taxon>
        <taxon>Metazoa</taxon>
        <taxon>Chordata</taxon>
        <taxon>Craniata</taxon>
        <taxon>Vertebrata</taxon>
        <taxon>Euteleostomi</taxon>
        <taxon>Archelosauria</taxon>
        <taxon>Archosauria</taxon>
        <taxon>Dinosauria</taxon>
        <taxon>Saurischia</taxon>
        <taxon>Theropoda</taxon>
        <taxon>Coelurosauria</taxon>
        <taxon>Aves</taxon>
        <taxon>Neognathae</taxon>
        <taxon>Neoaves</taxon>
        <taxon>Telluraves</taxon>
        <taxon>Australaves</taxon>
        <taxon>Passeriformes</taxon>
        <taxon>Sylvioidea</taxon>
        <taxon>Timaliidae</taxon>
        <taxon>Illadopsis</taxon>
    </lineage>
</organism>
<evidence type="ECO:0000256" key="5">
    <source>
        <dbReference type="ARBA" id="ARBA00023242"/>
    </source>
</evidence>
<sequence length="480" mass="52745">PELYKSIIEDVIEGVRELFAEEGVEEQVLKDLKQLWETKVTQSKATEGFFRHSHCSPLFSLQLPHSSHSILQTSAASFVIQAGRGFQHLTAAKLGPPQVGVTLAVPSCVAYPLQMPGGVMLQPAPGQLYKVNMPVVVTQASGDGSILHYPVQQMFHPFGQASVLQASLASVAQVNASAAHAAGETLQHQETAVQQAVLFKPSYVEKQHLENSAALVQKPPVSLQEFEMNAALNQCSESTEKFQHDNLHTAVFTPECSEGLFIDESLASSSSSVLLNVEGQLDMEHPELLQQQVSDEIIDLIIAGESVDENAFLKDQGSITSSDKRGPDLPLEKDLCSDIEGISQLDGTGDVSPKEHIPHTKEKEENEFIGFIDSEDLRVLDDEEDYDDECDSSSNMESSCSDGDNEDLQIDIVEEDPLNSGDDVSEQDIADLFDTDNVIVCQYEKIHRTKNKWKFYLKDGVMSIESKDHVFAKAIGDAEW</sequence>
<dbReference type="Proteomes" id="UP000534634">
    <property type="component" value="Unassembled WGS sequence"/>
</dbReference>
<feature type="compositionally biased region" description="Low complexity" evidence="6">
    <location>
        <begin position="392"/>
        <end position="402"/>
    </location>
</feature>
<dbReference type="Gene3D" id="2.30.18.10">
    <property type="entry name" value="Transcription factor IIA (TFIIA), beta-barrel domain"/>
    <property type="match status" value="1"/>
</dbReference>
<evidence type="ECO:0000256" key="3">
    <source>
        <dbReference type="ARBA" id="ARBA00023015"/>
    </source>
</evidence>
<keyword evidence="4" id="KW-0804">Transcription</keyword>
<dbReference type="PANTHER" id="PTHR12694:SF9">
    <property type="entry name" value="TFIIA-ALPHA AND BETA-LIKE FACTOR"/>
    <property type="match status" value="1"/>
</dbReference>
<accession>A0A7L1BTV2</accession>
<evidence type="ECO:0000313" key="8">
    <source>
        <dbReference type="Proteomes" id="UP000534634"/>
    </source>
</evidence>
<dbReference type="InterPro" id="IPR004855">
    <property type="entry name" value="TFIIA_asu/bsu"/>
</dbReference>
<dbReference type="EMBL" id="VXBB01008569">
    <property type="protein sequence ID" value="NXM56471.1"/>
    <property type="molecule type" value="Genomic_DNA"/>
</dbReference>
<dbReference type="Gene3D" id="1.10.287.100">
    <property type="match status" value="1"/>
</dbReference>
<dbReference type="SUPFAM" id="SSF50784">
    <property type="entry name" value="Transcription factor IIA (TFIIA), beta-barrel domain"/>
    <property type="match status" value="1"/>
</dbReference>
<dbReference type="FunFam" id="1.10.287.100:FF:000001">
    <property type="entry name" value="Transcription initiation factor IIA subunit"/>
    <property type="match status" value="1"/>
</dbReference>